<dbReference type="EMBL" id="AMCI01001847">
    <property type="protein sequence ID" value="EJX04324.1"/>
    <property type="molecule type" value="Genomic_DNA"/>
</dbReference>
<comment type="caution">
    <text evidence="1">The sequence shown here is derived from an EMBL/GenBank/DDBJ whole genome shotgun (WGS) entry which is preliminary data.</text>
</comment>
<gene>
    <name evidence="1" type="ORF">EVA_07570</name>
</gene>
<sequence length="34" mass="4108">MTSWDICSRGNPRFILIDGNFFNFNLRRINARFD</sequence>
<protein>
    <submittedName>
        <fullName evidence="1">Uncharacterized protein</fullName>
    </submittedName>
</protein>
<organism evidence="1">
    <name type="scientific">gut metagenome</name>
    <dbReference type="NCBI Taxonomy" id="749906"/>
    <lineage>
        <taxon>unclassified sequences</taxon>
        <taxon>metagenomes</taxon>
        <taxon>organismal metagenomes</taxon>
    </lineage>
</organism>
<reference evidence="1" key="1">
    <citation type="journal article" date="2012" name="PLoS ONE">
        <title>Gene sets for utilization of primary and secondary nutrition supplies in the distal gut of endangered iberian lynx.</title>
        <authorList>
            <person name="Alcaide M."/>
            <person name="Messina E."/>
            <person name="Richter M."/>
            <person name="Bargiela R."/>
            <person name="Peplies J."/>
            <person name="Huws S.A."/>
            <person name="Newbold C.J."/>
            <person name="Golyshin P.N."/>
            <person name="Simon M.A."/>
            <person name="Lopez G."/>
            <person name="Yakimov M.M."/>
            <person name="Ferrer M."/>
        </authorList>
    </citation>
    <scope>NUCLEOTIDE SEQUENCE</scope>
</reference>
<evidence type="ECO:0000313" key="1">
    <source>
        <dbReference type="EMBL" id="EJX04324.1"/>
    </source>
</evidence>
<accession>J9GBU7</accession>
<name>J9GBU7_9ZZZZ</name>
<dbReference type="AlphaFoldDB" id="J9GBU7"/>
<proteinExistence type="predicted"/>